<evidence type="ECO:0000256" key="3">
    <source>
        <dbReference type="ARBA" id="ARBA00023002"/>
    </source>
</evidence>
<dbReference type="Proteomes" id="UP000053259">
    <property type="component" value="Unassembled WGS sequence"/>
</dbReference>
<proteinExistence type="inferred from homology"/>
<dbReference type="InterPro" id="IPR013149">
    <property type="entry name" value="ADH-like_C"/>
</dbReference>
<keyword evidence="3" id="KW-0560">Oxidoreductase</keyword>
<dbReference type="InterPro" id="IPR013154">
    <property type="entry name" value="ADH-like_N"/>
</dbReference>
<dbReference type="OrthoDB" id="48317at2759"/>
<reference evidence="5 6" key="1">
    <citation type="submission" date="2015-01" db="EMBL/GenBank/DDBJ databases">
        <title>The Genome Sequence of Ochroconis gallopava CBS43764.</title>
        <authorList>
            <consortium name="The Broad Institute Genomics Platform"/>
            <person name="Cuomo C."/>
            <person name="de Hoog S."/>
            <person name="Gorbushina A."/>
            <person name="Stielow B."/>
            <person name="Teixiera M."/>
            <person name="Abouelleil A."/>
            <person name="Chapman S.B."/>
            <person name="Priest M."/>
            <person name="Young S.K."/>
            <person name="Wortman J."/>
            <person name="Nusbaum C."/>
            <person name="Birren B."/>
        </authorList>
    </citation>
    <scope>NUCLEOTIDE SEQUENCE [LARGE SCALE GENOMIC DNA]</scope>
    <source>
        <strain evidence="5 6">CBS 43764</strain>
    </source>
</reference>
<dbReference type="SUPFAM" id="SSF50129">
    <property type="entry name" value="GroES-like"/>
    <property type="match status" value="1"/>
</dbReference>
<dbReference type="InParanoid" id="A0A0D2A7P8"/>
<dbReference type="Gene3D" id="3.90.180.10">
    <property type="entry name" value="Medium-chain alcohol dehydrogenases, catalytic domain"/>
    <property type="match status" value="1"/>
</dbReference>
<evidence type="ECO:0000256" key="2">
    <source>
        <dbReference type="ARBA" id="ARBA00011245"/>
    </source>
</evidence>
<dbReference type="FunCoup" id="A0A0D2A7P8">
    <property type="interactions" value="210"/>
</dbReference>
<dbReference type="CDD" id="cd08249">
    <property type="entry name" value="enoyl_reductase_like"/>
    <property type="match status" value="1"/>
</dbReference>
<comment type="subunit">
    <text evidence="2">Monomer.</text>
</comment>
<dbReference type="AlphaFoldDB" id="A0A0D2A7P8"/>
<dbReference type="InterPro" id="IPR020843">
    <property type="entry name" value="ER"/>
</dbReference>
<dbReference type="PANTHER" id="PTHR45348:SF2">
    <property type="entry name" value="ZINC-TYPE ALCOHOL DEHYDROGENASE-LIKE PROTEIN C2E1P3.01"/>
    <property type="match status" value="1"/>
</dbReference>
<dbReference type="InterPro" id="IPR036291">
    <property type="entry name" value="NAD(P)-bd_dom_sf"/>
</dbReference>
<evidence type="ECO:0000313" key="6">
    <source>
        <dbReference type="Proteomes" id="UP000053259"/>
    </source>
</evidence>
<dbReference type="SUPFAM" id="SSF51735">
    <property type="entry name" value="NAD(P)-binding Rossmann-fold domains"/>
    <property type="match status" value="1"/>
</dbReference>
<dbReference type="STRING" id="253628.A0A0D2A7P8"/>
<dbReference type="GO" id="GO:0016651">
    <property type="term" value="F:oxidoreductase activity, acting on NAD(P)H"/>
    <property type="evidence" value="ECO:0007669"/>
    <property type="project" value="InterPro"/>
</dbReference>
<sequence>MKALKALGNKKAEVQDGLPIPALRPDYVTVKTMAVALNPTDWKHIGFVDDVCTIGCDFAGIVEEVGSAVSRPWKKGDRVFGFVHGGNVVHGEDGAFGEYLTAKGDLLMRIPDHMTFEDASTMGVGIITCGQGLYQQMGLPWPGTAESSRDGRQQILIYGGSSATGMHGIQFAKLSGFEVITTSSPRNFELLKSLGADYVFDYNSPSCAADIKKLTNDKLMYAWDTISAGISVQICAEALSSTGNPTYGSILVVTDFPRNDVRMTYSLGYTVVGEYFRFRAGREFAASAEDFEFGKKWVVFAEKLVAEGKIKPPRKDLRSGGLERIFDGLKDLQEGRVSGSKIVYRIGSE</sequence>
<dbReference type="RefSeq" id="XP_016212434.1">
    <property type="nucleotide sequence ID" value="XM_016359598.1"/>
</dbReference>
<dbReference type="EMBL" id="KN847548">
    <property type="protein sequence ID" value="KIW02565.1"/>
    <property type="molecule type" value="Genomic_DNA"/>
</dbReference>
<name>A0A0D2A7P8_9PEZI</name>
<accession>A0A0D2A7P8</accession>
<comment type="similarity">
    <text evidence="1">Belongs to the zinc-containing alcohol dehydrogenase family.</text>
</comment>
<dbReference type="Pfam" id="PF00107">
    <property type="entry name" value="ADH_zinc_N"/>
    <property type="match status" value="1"/>
</dbReference>
<protein>
    <recommendedName>
        <fullName evidence="4">Enoyl reductase (ER) domain-containing protein</fullName>
    </recommendedName>
</protein>
<keyword evidence="6" id="KW-1185">Reference proteome</keyword>
<organism evidence="5 6">
    <name type="scientific">Verruconis gallopava</name>
    <dbReference type="NCBI Taxonomy" id="253628"/>
    <lineage>
        <taxon>Eukaryota</taxon>
        <taxon>Fungi</taxon>
        <taxon>Dikarya</taxon>
        <taxon>Ascomycota</taxon>
        <taxon>Pezizomycotina</taxon>
        <taxon>Dothideomycetes</taxon>
        <taxon>Pleosporomycetidae</taxon>
        <taxon>Venturiales</taxon>
        <taxon>Sympoventuriaceae</taxon>
        <taxon>Verruconis</taxon>
    </lineage>
</organism>
<dbReference type="Pfam" id="PF08240">
    <property type="entry name" value="ADH_N"/>
    <property type="match status" value="1"/>
</dbReference>
<dbReference type="GeneID" id="27313993"/>
<dbReference type="HOGENOM" id="CLU_026673_16_1_1"/>
<dbReference type="SMART" id="SM00829">
    <property type="entry name" value="PKS_ER"/>
    <property type="match status" value="1"/>
</dbReference>
<evidence type="ECO:0000259" key="4">
    <source>
        <dbReference type="SMART" id="SM00829"/>
    </source>
</evidence>
<evidence type="ECO:0000256" key="1">
    <source>
        <dbReference type="ARBA" id="ARBA00008072"/>
    </source>
</evidence>
<evidence type="ECO:0000313" key="5">
    <source>
        <dbReference type="EMBL" id="KIW02565.1"/>
    </source>
</evidence>
<dbReference type="InterPro" id="IPR047122">
    <property type="entry name" value="Trans-enoyl_RdTase-like"/>
</dbReference>
<dbReference type="VEuPathDB" id="FungiDB:PV09_06020"/>
<dbReference type="Gene3D" id="3.40.50.720">
    <property type="entry name" value="NAD(P)-binding Rossmann-like Domain"/>
    <property type="match status" value="1"/>
</dbReference>
<dbReference type="InterPro" id="IPR011032">
    <property type="entry name" value="GroES-like_sf"/>
</dbReference>
<dbReference type="PANTHER" id="PTHR45348">
    <property type="entry name" value="HYPOTHETICAL OXIDOREDUCTASE (EUROFUNG)"/>
    <property type="match status" value="1"/>
</dbReference>
<gene>
    <name evidence="5" type="ORF">PV09_06020</name>
</gene>
<feature type="domain" description="Enoyl reductase (ER)" evidence="4">
    <location>
        <begin position="2"/>
        <end position="344"/>
    </location>
</feature>